<accession>A0AAP0RLD0</accession>
<keyword evidence="4" id="KW-1185">Reference proteome</keyword>
<dbReference type="PANTHER" id="PTHR37722">
    <property type="entry name" value="OS01G0167700 PROTEIN"/>
    <property type="match status" value="1"/>
</dbReference>
<dbReference type="AlphaFoldDB" id="A0AAP0RLD0"/>
<feature type="region of interest" description="Disordered" evidence="1">
    <location>
        <begin position="143"/>
        <end position="171"/>
    </location>
</feature>
<gene>
    <name evidence="3" type="ORF">L1049_013358</name>
</gene>
<feature type="chain" id="PRO_5042846114" evidence="2">
    <location>
        <begin position="20"/>
        <end position="283"/>
    </location>
</feature>
<protein>
    <submittedName>
        <fullName evidence="3">Uncharacterized protein</fullName>
    </submittedName>
</protein>
<proteinExistence type="predicted"/>
<keyword evidence="2" id="KW-0732">Signal</keyword>
<feature type="compositionally biased region" description="Basic and acidic residues" evidence="1">
    <location>
        <begin position="148"/>
        <end position="171"/>
    </location>
</feature>
<dbReference type="EMBL" id="JBBPBK010000008">
    <property type="protein sequence ID" value="KAK9279678.1"/>
    <property type="molecule type" value="Genomic_DNA"/>
</dbReference>
<comment type="caution">
    <text evidence="3">The sequence shown here is derived from an EMBL/GenBank/DDBJ whole genome shotgun (WGS) entry which is preliminary data.</text>
</comment>
<organism evidence="3 4">
    <name type="scientific">Liquidambar formosana</name>
    <name type="common">Formosan gum</name>
    <dbReference type="NCBI Taxonomy" id="63359"/>
    <lineage>
        <taxon>Eukaryota</taxon>
        <taxon>Viridiplantae</taxon>
        <taxon>Streptophyta</taxon>
        <taxon>Embryophyta</taxon>
        <taxon>Tracheophyta</taxon>
        <taxon>Spermatophyta</taxon>
        <taxon>Magnoliopsida</taxon>
        <taxon>eudicotyledons</taxon>
        <taxon>Gunneridae</taxon>
        <taxon>Pentapetalae</taxon>
        <taxon>Saxifragales</taxon>
        <taxon>Altingiaceae</taxon>
        <taxon>Liquidambar</taxon>
    </lineage>
</organism>
<sequence length="283" mass="31345">MLRLQAFGLKILWVHPLFANYILTLNHPLKDPKMMFLLNVHGLAVFSLKNLDSANHLIARTANDSPIISNVGFGPTKPDLSPDSEMEGIHLSSSHVSGFHGDTVFPDLSVQESVSRDGYNESKIQPNDCQTLELEKENCIGNNEISSENEKAVDASDSKDNGSECREAKDKTPKPLVSLKMAFSPEHAEETSSSSVKIPVKSGSIVDEKEYHHDAQISLLCQNGSKEIEDAVPEERKIISEEQNNCVNPSRQVMMLESYVLQLLCVQKVLKEASAQDAMKKTR</sequence>
<evidence type="ECO:0000256" key="2">
    <source>
        <dbReference type="SAM" id="SignalP"/>
    </source>
</evidence>
<evidence type="ECO:0000313" key="4">
    <source>
        <dbReference type="Proteomes" id="UP001415857"/>
    </source>
</evidence>
<evidence type="ECO:0000313" key="3">
    <source>
        <dbReference type="EMBL" id="KAK9279678.1"/>
    </source>
</evidence>
<evidence type="ECO:0000256" key="1">
    <source>
        <dbReference type="SAM" id="MobiDB-lite"/>
    </source>
</evidence>
<name>A0AAP0RLD0_LIQFO</name>
<reference evidence="3 4" key="1">
    <citation type="journal article" date="2024" name="Plant J.">
        <title>Genome sequences and population genomics reveal climatic adaptation and genomic divergence between two closely related sweetgum species.</title>
        <authorList>
            <person name="Xu W.Q."/>
            <person name="Ren C.Q."/>
            <person name="Zhang X.Y."/>
            <person name="Comes H.P."/>
            <person name="Liu X.H."/>
            <person name="Li Y.G."/>
            <person name="Kettle C.J."/>
            <person name="Jalonen R."/>
            <person name="Gaisberger H."/>
            <person name="Ma Y.Z."/>
            <person name="Qiu Y.X."/>
        </authorList>
    </citation>
    <scope>NUCLEOTIDE SEQUENCE [LARGE SCALE GENOMIC DNA]</scope>
    <source>
        <strain evidence="3">Hangzhou</strain>
    </source>
</reference>
<dbReference type="Proteomes" id="UP001415857">
    <property type="component" value="Unassembled WGS sequence"/>
</dbReference>
<feature type="signal peptide" evidence="2">
    <location>
        <begin position="1"/>
        <end position="19"/>
    </location>
</feature>
<dbReference type="PANTHER" id="PTHR37722:SF2">
    <property type="entry name" value="OS01G0167700 PROTEIN"/>
    <property type="match status" value="1"/>
</dbReference>